<evidence type="ECO:0000256" key="2">
    <source>
        <dbReference type="ARBA" id="ARBA00023008"/>
    </source>
</evidence>
<gene>
    <name evidence="5" type="ORF">H6P80_10100</name>
</gene>
<feature type="signal peptide" evidence="3">
    <location>
        <begin position="1"/>
        <end position="19"/>
    </location>
</feature>
<dbReference type="GO" id="GO:0046872">
    <property type="term" value="F:metal ion binding"/>
    <property type="evidence" value="ECO:0007669"/>
    <property type="project" value="UniProtKB-KW"/>
</dbReference>
<dbReference type="InterPro" id="IPR050845">
    <property type="entry name" value="Cu-binding_ET"/>
</dbReference>
<dbReference type="Proteomes" id="UP000564378">
    <property type="component" value="Unassembled WGS sequence"/>
</dbReference>
<protein>
    <submittedName>
        <fullName evidence="5">Cupredoxin domain-containing protein</fullName>
    </submittedName>
</protein>
<dbReference type="AlphaFoldDB" id="A0A842I013"/>
<dbReference type="EMBL" id="JACJVJ010000002">
    <property type="protein sequence ID" value="MBC2777969.1"/>
    <property type="molecule type" value="Genomic_DNA"/>
</dbReference>
<evidence type="ECO:0000256" key="3">
    <source>
        <dbReference type="SAM" id="SignalP"/>
    </source>
</evidence>
<organism evidence="5 6">
    <name type="scientific">Parasphingopyxis marina</name>
    <dbReference type="NCBI Taxonomy" id="2761622"/>
    <lineage>
        <taxon>Bacteria</taxon>
        <taxon>Pseudomonadati</taxon>
        <taxon>Pseudomonadota</taxon>
        <taxon>Alphaproteobacteria</taxon>
        <taxon>Sphingomonadales</taxon>
        <taxon>Sphingomonadaceae</taxon>
        <taxon>Parasphingopyxis</taxon>
    </lineage>
</organism>
<sequence length="130" mass="14390">MRRYLILLVFLILPTAAPAQIDWSQAETVTVTLSSFAFTPETIELDHGRPYRLHFVNGSDGGHNFAARDFFEAAELGPGAAEMLDRGRIELDGGQSADIYVMLAEPGEYEVHCSHFMHTTFGMSGDIVVR</sequence>
<dbReference type="SUPFAM" id="SSF49503">
    <property type="entry name" value="Cupredoxins"/>
    <property type="match status" value="1"/>
</dbReference>
<dbReference type="InterPro" id="IPR008972">
    <property type="entry name" value="Cupredoxin"/>
</dbReference>
<evidence type="ECO:0000259" key="4">
    <source>
        <dbReference type="Pfam" id="PF13473"/>
    </source>
</evidence>
<reference evidence="5 6" key="1">
    <citation type="submission" date="2020-08" db="EMBL/GenBank/DDBJ databases">
        <title>Draft genome sequence of Parasphingopyxis sp. GrpM-11.</title>
        <authorList>
            <person name="Oh J."/>
            <person name="Roh D.-H."/>
        </authorList>
    </citation>
    <scope>NUCLEOTIDE SEQUENCE [LARGE SCALE GENOMIC DNA]</scope>
    <source>
        <strain evidence="5 6">GrpM-11</strain>
    </source>
</reference>
<dbReference type="PANTHER" id="PTHR38439">
    <property type="entry name" value="AURACYANIN-B"/>
    <property type="match status" value="1"/>
</dbReference>
<evidence type="ECO:0000313" key="6">
    <source>
        <dbReference type="Proteomes" id="UP000564378"/>
    </source>
</evidence>
<name>A0A842I013_9SPHN</name>
<keyword evidence="3" id="KW-0732">Signal</keyword>
<dbReference type="Pfam" id="PF13473">
    <property type="entry name" value="Cupredoxin_1"/>
    <property type="match status" value="1"/>
</dbReference>
<dbReference type="InterPro" id="IPR028096">
    <property type="entry name" value="EfeO_Cupredoxin"/>
</dbReference>
<dbReference type="RefSeq" id="WP_185801266.1">
    <property type="nucleotide sequence ID" value="NZ_JACJVJ010000002.1"/>
</dbReference>
<feature type="chain" id="PRO_5032565522" evidence="3">
    <location>
        <begin position="20"/>
        <end position="130"/>
    </location>
</feature>
<dbReference type="Gene3D" id="2.60.40.420">
    <property type="entry name" value="Cupredoxins - blue copper proteins"/>
    <property type="match status" value="1"/>
</dbReference>
<dbReference type="PANTHER" id="PTHR38439:SF3">
    <property type="entry name" value="COPPER-RESISTANT CUPROPROTEIN COPI"/>
    <property type="match status" value="1"/>
</dbReference>
<keyword evidence="6" id="KW-1185">Reference proteome</keyword>
<proteinExistence type="predicted"/>
<feature type="domain" description="EfeO-type cupredoxin-like" evidence="4">
    <location>
        <begin position="7"/>
        <end position="129"/>
    </location>
</feature>
<accession>A0A842I013</accession>
<keyword evidence="1" id="KW-0479">Metal-binding</keyword>
<comment type="caution">
    <text evidence="5">The sequence shown here is derived from an EMBL/GenBank/DDBJ whole genome shotgun (WGS) entry which is preliminary data.</text>
</comment>
<evidence type="ECO:0000313" key="5">
    <source>
        <dbReference type="EMBL" id="MBC2777969.1"/>
    </source>
</evidence>
<keyword evidence="2" id="KW-0186">Copper</keyword>
<evidence type="ECO:0000256" key="1">
    <source>
        <dbReference type="ARBA" id="ARBA00022723"/>
    </source>
</evidence>